<evidence type="ECO:0000259" key="4">
    <source>
        <dbReference type="PROSITE" id="PS50089"/>
    </source>
</evidence>
<evidence type="ECO:0000313" key="5">
    <source>
        <dbReference type="EMBL" id="KAK1732346.1"/>
    </source>
</evidence>
<name>A0AAD8XS27_9STRA</name>
<dbReference type="InterPro" id="IPR013083">
    <property type="entry name" value="Znf_RING/FYVE/PHD"/>
</dbReference>
<keyword evidence="3" id="KW-1133">Transmembrane helix</keyword>
<protein>
    <recommendedName>
        <fullName evidence="4">RING-type domain-containing protein</fullName>
    </recommendedName>
</protein>
<sequence>MDEAEATRSLAMHQLNHNSTIMSSSSSSSDKDSNDLTDPRFLVITSIFFLYGVFIILVLFFSRGTSFWSGLWSCLKDLVGRRFGVASDADGGGERDAANIGNEGTYYQLLSERSKLRLDTLRQLAIERLLVNYSLKLRKENVVMQQPKMTLNMGNTETTNNDSPVMIPSGGDSTSTSSNTVSTGSDIEEGFCSSSSSSSSSSNGMSDEDQGDDDDAKVVKECDNLGGKDENVDEASYTHVVIPYPGVGLLDGLCIETSPDELTSDDDSNTSDDNKGSSGESVKRKWPFTCKHFARRKEDEVDNINNTDLAIQPDNETSMNKTHKQSRRQVPIFCSICLSEFDLHQQISWSSNTACTHVFHSDCMIQWLVALGRKHSTMERFTLNPTERQLLGHYELQCPCCRQEFIKSAFIERKVCEGGSGSSI</sequence>
<dbReference type="PROSITE" id="PS50089">
    <property type="entry name" value="ZF_RING_2"/>
    <property type="match status" value="1"/>
</dbReference>
<keyword evidence="1" id="KW-0479">Metal-binding</keyword>
<dbReference type="Gene3D" id="3.30.40.10">
    <property type="entry name" value="Zinc/RING finger domain, C3HC4 (zinc finger)"/>
    <property type="match status" value="1"/>
</dbReference>
<dbReference type="InterPro" id="IPR001841">
    <property type="entry name" value="Znf_RING"/>
</dbReference>
<comment type="caution">
    <text evidence="5">The sequence shown here is derived from an EMBL/GenBank/DDBJ whole genome shotgun (WGS) entry which is preliminary data.</text>
</comment>
<feature type="transmembrane region" description="Helical" evidence="3">
    <location>
        <begin position="41"/>
        <end position="61"/>
    </location>
</feature>
<dbReference type="EMBL" id="JATAAI010000072">
    <property type="protein sequence ID" value="KAK1732346.1"/>
    <property type="molecule type" value="Genomic_DNA"/>
</dbReference>
<evidence type="ECO:0000313" key="6">
    <source>
        <dbReference type="Proteomes" id="UP001224775"/>
    </source>
</evidence>
<proteinExistence type="predicted"/>
<evidence type="ECO:0000256" key="3">
    <source>
        <dbReference type="SAM" id="Phobius"/>
    </source>
</evidence>
<evidence type="ECO:0000256" key="2">
    <source>
        <dbReference type="SAM" id="MobiDB-lite"/>
    </source>
</evidence>
<keyword evidence="1" id="KW-0863">Zinc-finger</keyword>
<feature type="compositionally biased region" description="Polar residues" evidence="2">
    <location>
        <begin position="148"/>
        <end position="163"/>
    </location>
</feature>
<keyword evidence="1" id="KW-0862">Zinc</keyword>
<feature type="compositionally biased region" description="Low complexity" evidence="2">
    <location>
        <begin position="169"/>
        <end position="185"/>
    </location>
</feature>
<feature type="domain" description="RING-type" evidence="4">
    <location>
        <begin position="334"/>
        <end position="402"/>
    </location>
</feature>
<accession>A0AAD8XS27</accession>
<organism evidence="5 6">
    <name type="scientific">Skeletonema marinoi</name>
    <dbReference type="NCBI Taxonomy" id="267567"/>
    <lineage>
        <taxon>Eukaryota</taxon>
        <taxon>Sar</taxon>
        <taxon>Stramenopiles</taxon>
        <taxon>Ochrophyta</taxon>
        <taxon>Bacillariophyta</taxon>
        <taxon>Coscinodiscophyceae</taxon>
        <taxon>Thalassiosirophycidae</taxon>
        <taxon>Thalassiosirales</taxon>
        <taxon>Skeletonemataceae</taxon>
        <taxon>Skeletonema</taxon>
        <taxon>Skeletonema marinoi-dohrnii complex</taxon>
    </lineage>
</organism>
<feature type="compositionally biased region" description="Low complexity" evidence="2">
    <location>
        <begin position="193"/>
        <end position="202"/>
    </location>
</feature>
<reference evidence="5" key="1">
    <citation type="submission" date="2023-06" db="EMBL/GenBank/DDBJ databases">
        <title>Survivors Of The Sea: Transcriptome response of Skeletonema marinoi to long-term dormancy.</title>
        <authorList>
            <person name="Pinder M.I.M."/>
            <person name="Kourtchenko O."/>
            <person name="Robertson E.K."/>
            <person name="Larsson T."/>
            <person name="Maumus F."/>
            <person name="Osuna-Cruz C.M."/>
            <person name="Vancaester E."/>
            <person name="Stenow R."/>
            <person name="Vandepoele K."/>
            <person name="Ploug H."/>
            <person name="Bruchert V."/>
            <person name="Godhe A."/>
            <person name="Topel M."/>
        </authorList>
    </citation>
    <scope>NUCLEOTIDE SEQUENCE</scope>
    <source>
        <strain evidence="5">R05AC</strain>
    </source>
</reference>
<evidence type="ECO:0000256" key="1">
    <source>
        <dbReference type="PROSITE-ProRule" id="PRU00175"/>
    </source>
</evidence>
<gene>
    <name evidence="5" type="ORF">QTG54_016976</name>
</gene>
<dbReference type="Pfam" id="PF13639">
    <property type="entry name" value="zf-RING_2"/>
    <property type="match status" value="1"/>
</dbReference>
<dbReference type="GO" id="GO:0008270">
    <property type="term" value="F:zinc ion binding"/>
    <property type="evidence" value="ECO:0007669"/>
    <property type="project" value="UniProtKB-KW"/>
</dbReference>
<keyword evidence="6" id="KW-1185">Reference proteome</keyword>
<keyword evidence="3" id="KW-0812">Transmembrane</keyword>
<feature type="region of interest" description="Disordered" evidence="2">
    <location>
        <begin position="148"/>
        <end position="215"/>
    </location>
</feature>
<dbReference type="SUPFAM" id="SSF57850">
    <property type="entry name" value="RING/U-box"/>
    <property type="match status" value="1"/>
</dbReference>
<dbReference type="Proteomes" id="UP001224775">
    <property type="component" value="Unassembled WGS sequence"/>
</dbReference>
<keyword evidence="3" id="KW-0472">Membrane</keyword>
<feature type="region of interest" description="Disordered" evidence="2">
    <location>
        <begin position="258"/>
        <end position="282"/>
    </location>
</feature>
<feature type="compositionally biased region" description="Acidic residues" evidence="2">
    <location>
        <begin position="206"/>
        <end position="215"/>
    </location>
</feature>
<feature type="compositionally biased region" description="Acidic residues" evidence="2">
    <location>
        <begin position="258"/>
        <end position="270"/>
    </location>
</feature>
<dbReference type="AlphaFoldDB" id="A0AAD8XS27"/>